<dbReference type="Pfam" id="PF13976">
    <property type="entry name" value="gag_pre-integrs"/>
    <property type="match status" value="1"/>
</dbReference>
<sequence>MQKFYAISWNDNIKETFTKIRSVSSELSTKGRKLSDGELVSKVLAILPRKYESILNSIEAIRLTTGSNLTFVQLEKLIRGSLTATNAGDEEEKKETTSKNVLGMAKRKNRILRCYNCHQEGHIRKNCPLLKNSKDSKKPKVTLMNLKSIGSAGRLNGLPKPLNDDNYEYCEIFADGGASQHTFNDKKYFTDIRQCDDQEIVSPGGNVAPSAIGSVELEIHDGKQWFILKLTNVLLVEKSPMNMISLGQLSKHNGIHFGGDYNCTIIYKDGEPLMYADRSDKYMNVYEVRARMPKKRAVMMAAVESLAVWHERYNHVNAQLIKSMAKDSLVGGLPTKFNQDIGFCKSCFGYEGESIYRCYHRESRQIELSSTVKWDEQPCSQSVNIISVENSSDVTNSEVADSNPGGDCDNGTSIIEESVDQTGEIDEDTVIPVSRGHESCGYKFICWI</sequence>
<reference evidence="3 4" key="1">
    <citation type="submission" date="2017-03" db="EMBL/GenBank/DDBJ databases">
        <title>Genome Survey of Euroglyphus maynei.</title>
        <authorList>
            <person name="Arlian L.G."/>
            <person name="Morgan M.S."/>
            <person name="Rider S.D."/>
        </authorList>
    </citation>
    <scope>NUCLEOTIDE SEQUENCE [LARGE SCALE GENOMIC DNA]</scope>
    <source>
        <strain evidence="3">Arlian Lab</strain>
        <tissue evidence="3">Whole body</tissue>
    </source>
</reference>
<dbReference type="GO" id="GO:0008270">
    <property type="term" value="F:zinc ion binding"/>
    <property type="evidence" value="ECO:0007669"/>
    <property type="project" value="UniProtKB-KW"/>
</dbReference>
<dbReference type="Pfam" id="PF22936">
    <property type="entry name" value="Pol_BBD"/>
    <property type="match status" value="1"/>
</dbReference>
<protein>
    <recommendedName>
        <fullName evidence="2">CCHC-type domain-containing protein</fullName>
    </recommendedName>
</protein>
<evidence type="ECO:0000259" key="2">
    <source>
        <dbReference type="PROSITE" id="PS50158"/>
    </source>
</evidence>
<keyword evidence="1" id="KW-0863">Zinc-finger</keyword>
<keyword evidence="1" id="KW-0862">Zinc</keyword>
<gene>
    <name evidence="3" type="ORF">BLA29_001444</name>
</gene>
<dbReference type="SMART" id="SM00343">
    <property type="entry name" value="ZnF_C2HC"/>
    <property type="match status" value="1"/>
</dbReference>
<dbReference type="GO" id="GO:0003676">
    <property type="term" value="F:nucleic acid binding"/>
    <property type="evidence" value="ECO:0007669"/>
    <property type="project" value="InterPro"/>
</dbReference>
<evidence type="ECO:0000313" key="4">
    <source>
        <dbReference type="Proteomes" id="UP000194236"/>
    </source>
</evidence>
<feature type="domain" description="CCHC-type" evidence="2">
    <location>
        <begin position="113"/>
        <end position="128"/>
    </location>
</feature>
<accession>A0A1Y3B265</accession>
<keyword evidence="1" id="KW-0479">Metal-binding</keyword>
<dbReference type="InterPro" id="IPR025724">
    <property type="entry name" value="GAG-pre-integrase_dom"/>
</dbReference>
<dbReference type="AlphaFoldDB" id="A0A1Y3B265"/>
<dbReference type="Gene3D" id="4.10.60.10">
    <property type="entry name" value="Zinc finger, CCHC-type"/>
    <property type="match status" value="1"/>
</dbReference>
<keyword evidence="4" id="KW-1185">Reference proteome</keyword>
<dbReference type="SUPFAM" id="SSF57756">
    <property type="entry name" value="Retrovirus zinc finger-like domains"/>
    <property type="match status" value="1"/>
</dbReference>
<dbReference type="OrthoDB" id="6516797at2759"/>
<evidence type="ECO:0000256" key="1">
    <source>
        <dbReference type="PROSITE-ProRule" id="PRU00047"/>
    </source>
</evidence>
<organism evidence="3 4">
    <name type="scientific">Euroglyphus maynei</name>
    <name type="common">Mayne's house dust mite</name>
    <dbReference type="NCBI Taxonomy" id="6958"/>
    <lineage>
        <taxon>Eukaryota</taxon>
        <taxon>Metazoa</taxon>
        <taxon>Ecdysozoa</taxon>
        <taxon>Arthropoda</taxon>
        <taxon>Chelicerata</taxon>
        <taxon>Arachnida</taxon>
        <taxon>Acari</taxon>
        <taxon>Acariformes</taxon>
        <taxon>Sarcoptiformes</taxon>
        <taxon>Astigmata</taxon>
        <taxon>Psoroptidia</taxon>
        <taxon>Analgoidea</taxon>
        <taxon>Pyroglyphidae</taxon>
        <taxon>Pyroglyphinae</taxon>
        <taxon>Euroglyphus</taxon>
    </lineage>
</organism>
<dbReference type="InterPro" id="IPR001878">
    <property type="entry name" value="Znf_CCHC"/>
</dbReference>
<dbReference type="PROSITE" id="PS50158">
    <property type="entry name" value="ZF_CCHC"/>
    <property type="match status" value="1"/>
</dbReference>
<comment type="caution">
    <text evidence="3">The sequence shown here is derived from an EMBL/GenBank/DDBJ whole genome shotgun (WGS) entry which is preliminary data.</text>
</comment>
<evidence type="ECO:0000313" key="3">
    <source>
        <dbReference type="EMBL" id="OTF74154.1"/>
    </source>
</evidence>
<dbReference type="InterPro" id="IPR054722">
    <property type="entry name" value="PolX-like_BBD"/>
</dbReference>
<dbReference type="Pfam" id="PF00098">
    <property type="entry name" value="zf-CCHC"/>
    <property type="match status" value="1"/>
</dbReference>
<dbReference type="InterPro" id="IPR036875">
    <property type="entry name" value="Znf_CCHC_sf"/>
</dbReference>
<name>A0A1Y3B265_EURMA</name>
<dbReference type="EMBL" id="MUJZ01048393">
    <property type="protein sequence ID" value="OTF74154.1"/>
    <property type="molecule type" value="Genomic_DNA"/>
</dbReference>
<dbReference type="Proteomes" id="UP000194236">
    <property type="component" value="Unassembled WGS sequence"/>
</dbReference>
<proteinExistence type="predicted"/>